<organism evidence="2 3">
    <name type="scientific">Collybia nuda</name>
    <dbReference type="NCBI Taxonomy" id="64659"/>
    <lineage>
        <taxon>Eukaryota</taxon>
        <taxon>Fungi</taxon>
        <taxon>Dikarya</taxon>
        <taxon>Basidiomycota</taxon>
        <taxon>Agaricomycotina</taxon>
        <taxon>Agaricomycetes</taxon>
        <taxon>Agaricomycetidae</taxon>
        <taxon>Agaricales</taxon>
        <taxon>Tricholomatineae</taxon>
        <taxon>Clitocybaceae</taxon>
        <taxon>Collybia</taxon>
    </lineage>
</organism>
<evidence type="ECO:0000313" key="2">
    <source>
        <dbReference type="EMBL" id="KAF9460721.1"/>
    </source>
</evidence>
<evidence type="ECO:0000313" key="3">
    <source>
        <dbReference type="Proteomes" id="UP000807353"/>
    </source>
</evidence>
<proteinExistence type="predicted"/>
<protein>
    <submittedName>
        <fullName evidence="2">Uncharacterized protein</fullName>
    </submittedName>
</protein>
<name>A0A9P5Y3D2_9AGAR</name>
<accession>A0A9P5Y3D2</accession>
<reference evidence="2" key="1">
    <citation type="submission" date="2020-11" db="EMBL/GenBank/DDBJ databases">
        <authorList>
            <consortium name="DOE Joint Genome Institute"/>
            <person name="Ahrendt S."/>
            <person name="Riley R."/>
            <person name="Andreopoulos W."/>
            <person name="Labutti K."/>
            <person name="Pangilinan J."/>
            <person name="Ruiz-Duenas F.J."/>
            <person name="Barrasa J.M."/>
            <person name="Sanchez-Garcia M."/>
            <person name="Camarero S."/>
            <person name="Miyauchi S."/>
            <person name="Serrano A."/>
            <person name="Linde D."/>
            <person name="Babiker R."/>
            <person name="Drula E."/>
            <person name="Ayuso-Fernandez I."/>
            <person name="Pacheco R."/>
            <person name="Padilla G."/>
            <person name="Ferreira P."/>
            <person name="Barriuso J."/>
            <person name="Kellner H."/>
            <person name="Castanera R."/>
            <person name="Alfaro M."/>
            <person name="Ramirez L."/>
            <person name="Pisabarro A.G."/>
            <person name="Kuo A."/>
            <person name="Tritt A."/>
            <person name="Lipzen A."/>
            <person name="He G."/>
            <person name="Yan M."/>
            <person name="Ng V."/>
            <person name="Cullen D."/>
            <person name="Martin F."/>
            <person name="Rosso M.-N."/>
            <person name="Henrissat B."/>
            <person name="Hibbett D."/>
            <person name="Martinez A.T."/>
            <person name="Grigoriev I.V."/>
        </authorList>
    </citation>
    <scope>NUCLEOTIDE SEQUENCE</scope>
    <source>
        <strain evidence="2">CBS 247.69</strain>
    </source>
</reference>
<dbReference type="EMBL" id="MU150294">
    <property type="protein sequence ID" value="KAF9460721.1"/>
    <property type="molecule type" value="Genomic_DNA"/>
</dbReference>
<feature type="region of interest" description="Disordered" evidence="1">
    <location>
        <begin position="123"/>
        <end position="148"/>
    </location>
</feature>
<dbReference type="Proteomes" id="UP000807353">
    <property type="component" value="Unassembled WGS sequence"/>
</dbReference>
<gene>
    <name evidence="2" type="ORF">BDZ94DRAFT_880938</name>
</gene>
<dbReference type="AlphaFoldDB" id="A0A9P5Y3D2"/>
<keyword evidence="3" id="KW-1185">Reference proteome</keyword>
<comment type="caution">
    <text evidence="2">The sequence shown here is derived from an EMBL/GenBank/DDBJ whole genome shotgun (WGS) entry which is preliminary data.</text>
</comment>
<sequence>MNFMPHTSSRSSYPSTISQESALSDIFSWSTTVEPVRAPASSVQPIPTDIRASLDFDDISCIAPSAISTILDQENRDFGFDHSCLDGLDFQLLHFPIDAFAAMCWLGATGTIPTHLTLQNKEVTHEEISSGSSSDESESDSDESRTRDDRITTVFLDSDITFTVRPVKPILPFDDGVVSLGPNFTKSDPRDFIGYFPVPSSRRKSKSTGITSFLPSRFMKSSLVI</sequence>
<evidence type="ECO:0000256" key="1">
    <source>
        <dbReference type="SAM" id="MobiDB-lite"/>
    </source>
</evidence>
<dbReference type="OrthoDB" id="2793621at2759"/>